<accession>A0A7J3ZK93</accession>
<keyword evidence="1" id="KW-0378">Hydrolase</keyword>
<dbReference type="InterPro" id="IPR036866">
    <property type="entry name" value="RibonucZ/Hydroxyglut_hydro"/>
</dbReference>
<dbReference type="PANTHER" id="PTHR42967:SF1">
    <property type="entry name" value="MBL FOLD METALLO-HYDROLASE"/>
    <property type="match status" value="1"/>
</dbReference>
<protein>
    <submittedName>
        <fullName evidence="1">Zn-dependent hydrolase</fullName>
    </submittedName>
</protein>
<comment type="caution">
    <text evidence="1">The sequence shown here is derived from an EMBL/GenBank/DDBJ whole genome shotgun (WGS) entry which is preliminary data.</text>
</comment>
<gene>
    <name evidence="1" type="ORF">ENM78_03645</name>
</gene>
<organism evidence="1">
    <name type="scientific">Fervidicoccus fontis</name>
    <dbReference type="NCBI Taxonomy" id="683846"/>
    <lineage>
        <taxon>Archaea</taxon>
        <taxon>Thermoproteota</taxon>
        <taxon>Thermoprotei</taxon>
        <taxon>Fervidicoccales</taxon>
        <taxon>Fervidicoccaceae</taxon>
        <taxon>Fervidicoccus</taxon>
    </lineage>
</organism>
<proteinExistence type="predicted"/>
<dbReference type="AlphaFoldDB" id="A0A7J3ZK93"/>
<dbReference type="SUPFAM" id="SSF56281">
    <property type="entry name" value="Metallo-hydrolase/oxidoreductase"/>
    <property type="match status" value="1"/>
</dbReference>
<dbReference type="EMBL" id="DRZC01000052">
    <property type="protein sequence ID" value="HHQ80531.1"/>
    <property type="molecule type" value="Genomic_DNA"/>
</dbReference>
<dbReference type="GO" id="GO:0016787">
    <property type="term" value="F:hydrolase activity"/>
    <property type="evidence" value="ECO:0007669"/>
    <property type="project" value="UniProtKB-KW"/>
</dbReference>
<sequence>MVLIKWHGHACFEVIDSRGRSIVFDPHDGTSIGISPPRAKADIVLSSHKHFDHDAVSVVAKPGAKTLVEKEGVFDVNGIRVEGFLTYHDKSMGALRGRNVVYKVEVDGLVLLHLGDLGHVVTEDLLEKLGSIDVLFVPVGGTFTIDAKEAVTVVESIRPRIAIPMHYKISGLRLPISGIEDFLARSKWPVVKVDKSEYEVTKESLPERDQTVVVVLRYR</sequence>
<reference evidence="1" key="1">
    <citation type="journal article" date="2020" name="mSystems">
        <title>Genome- and Community-Level Interaction Insights into Carbon Utilization and Element Cycling Functions of Hydrothermarchaeota in Hydrothermal Sediment.</title>
        <authorList>
            <person name="Zhou Z."/>
            <person name="Liu Y."/>
            <person name="Xu W."/>
            <person name="Pan J."/>
            <person name="Luo Z.H."/>
            <person name="Li M."/>
        </authorList>
    </citation>
    <scope>NUCLEOTIDE SEQUENCE [LARGE SCALE GENOMIC DNA]</scope>
    <source>
        <strain evidence="1">SpSt-1116</strain>
    </source>
</reference>
<dbReference type="PANTHER" id="PTHR42967">
    <property type="entry name" value="METAL DEPENDENT HYDROLASE"/>
    <property type="match status" value="1"/>
</dbReference>
<dbReference type="Pfam" id="PF13483">
    <property type="entry name" value="Lactamase_B_3"/>
    <property type="match status" value="1"/>
</dbReference>
<name>A0A7J3ZK93_9CREN</name>
<evidence type="ECO:0000313" key="1">
    <source>
        <dbReference type="EMBL" id="HHQ80531.1"/>
    </source>
</evidence>
<dbReference type="Gene3D" id="3.60.15.10">
    <property type="entry name" value="Ribonuclease Z/Hydroxyacylglutathione hydrolase-like"/>
    <property type="match status" value="1"/>
</dbReference>